<reference evidence="4" key="1">
    <citation type="submission" date="2011-12" db="EMBL/GenBank/DDBJ databases">
        <title>Complete sequence of Methanoregula formicicum SMSP.</title>
        <authorList>
            <person name="Lucas S."/>
            <person name="Han J."/>
            <person name="Lapidus A."/>
            <person name="Cheng J.-F."/>
            <person name="Goodwin L."/>
            <person name="Pitluck S."/>
            <person name="Peters L."/>
            <person name="Ovchinnikova G."/>
            <person name="Teshima H."/>
            <person name="Detter J.C."/>
            <person name="Han C."/>
            <person name="Tapia R."/>
            <person name="Land M."/>
            <person name="Hauser L."/>
            <person name="Kyrpides N."/>
            <person name="Ivanova N."/>
            <person name="Pagani I."/>
            <person name="Imachi H."/>
            <person name="Tamaki H."/>
            <person name="Sekiguchi Y."/>
            <person name="Kamagata Y."/>
            <person name="Cadillo-Quiroz H."/>
            <person name="Zinder S."/>
            <person name="Liu W.-T."/>
            <person name="Woyke T."/>
        </authorList>
    </citation>
    <scope>NUCLEOTIDE SEQUENCE [LARGE SCALE GENOMIC DNA]</scope>
    <source>
        <strain evidence="4">DSM 22288 / NBRC 105244 / SMSP</strain>
    </source>
</reference>
<feature type="binding site" evidence="1">
    <location>
        <position position="56"/>
    </location>
    <ligand>
        <name>Mg(2+)</name>
        <dbReference type="ChEBI" id="CHEBI:18420"/>
        <label>4</label>
    </ligand>
</feature>
<dbReference type="UniPathway" id="UPA00060">
    <property type="reaction ID" value="UER00142"/>
</dbReference>
<dbReference type="eggNOG" id="arCOG00638">
    <property type="taxonomic scope" value="Archaea"/>
</dbReference>
<organism evidence="3 4">
    <name type="scientific">Methanoregula formicica (strain DSM 22288 / NBRC 105244 / SMSP)</name>
    <dbReference type="NCBI Taxonomy" id="593750"/>
    <lineage>
        <taxon>Archaea</taxon>
        <taxon>Methanobacteriati</taxon>
        <taxon>Methanobacteriota</taxon>
        <taxon>Stenosarchaea group</taxon>
        <taxon>Methanomicrobia</taxon>
        <taxon>Methanomicrobiales</taxon>
        <taxon>Methanoregulaceae</taxon>
        <taxon>Methanoregula</taxon>
    </lineage>
</organism>
<feature type="binding site" evidence="1">
    <location>
        <begin position="100"/>
        <end position="101"/>
    </location>
    <ligand>
        <name>ATP</name>
        <dbReference type="ChEBI" id="CHEBI:30616"/>
    </ligand>
</feature>
<dbReference type="InterPro" id="IPR016188">
    <property type="entry name" value="PurM-like_N"/>
</dbReference>
<dbReference type="FunCoup" id="L0HC79">
    <property type="interactions" value="91"/>
</dbReference>
<feature type="binding site" evidence="1">
    <location>
        <position position="26"/>
    </location>
    <ligand>
        <name>Mg(2+)</name>
        <dbReference type="ChEBI" id="CHEBI:18420"/>
        <label>4</label>
    </ligand>
</feature>
<comment type="similarity">
    <text evidence="1">Belongs to the thiamine-monophosphate kinase family.</text>
</comment>
<feature type="binding site" evidence="1">
    <location>
        <position position="184"/>
    </location>
    <ligand>
        <name>Mg(2+)</name>
        <dbReference type="ChEBI" id="CHEBI:18420"/>
        <label>5</label>
    </ligand>
</feature>
<keyword evidence="1" id="KW-0067">ATP-binding</keyword>
<dbReference type="GO" id="GO:0009229">
    <property type="term" value="P:thiamine diphosphate biosynthetic process"/>
    <property type="evidence" value="ECO:0007669"/>
    <property type="project" value="UniProtKB-UniRule"/>
</dbReference>
<dbReference type="GO" id="GO:0009030">
    <property type="term" value="F:thiamine-phosphate kinase activity"/>
    <property type="evidence" value="ECO:0007669"/>
    <property type="project" value="UniProtKB-UniRule"/>
</dbReference>
<dbReference type="InterPro" id="IPR006283">
    <property type="entry name" value="ThiL-like"/>
</dbReference>
<dbReference type="SUPFAM" id="SSF55326">
    <property type="entry name" value="PurM N-terminal domain-like"/>
    <property type="match status" value="1"/>
</dbReference>
<feature type="binding site" evidence="1">
    <location>
        <position position="28"/>
    </location>
    <ligand>
        <name>Mg(2+)</name>
        <dbReference type="ChEBI" id="CHEBI:18420"/>
        <label>1</label>
    </ligand>
</feature>
<reference evidence="3 4" key="2">
    <citation type="journal article" date="2014" name="Genome Announc.">
        <title>Complete Genome Sequence of Methanoregula formicica SMSPT, a Mesophilic Hydrogenotrophic Methanogen Isolated from a Methanogenic Upflow Anaerobic Sludge Blanket Reactor.</title>
        <authorList>
            <person name="Yamamoto K."/>
            <person name="Tamaki H."/>
            <person name="Cadillo-Quiroz H."/>
            <person name="Imachi H."/>
            <person name="Kyrpides N."/>
            <person name="Woyke T."/>
            <person name="Goodwin L."/>
            <person name="Zinder S.H."/>
            <person name="Kamagata Y."/>
            <person name="Liu W.T."/>
        </authorList>
    </citation>
    <scope>NUCLEOTIDE SEQUENCE [LARGE SCALE GENOMIC DNA]</scope>
    <source>
        <strain evidence="4">DSM 22288 / NBRC 105244 / SMSP</strain>
    </source>
</reference>
<comment type="catalytic activity">
    <reaction evidence="1">
        <text>thiamine phosphate + ATP = thiamine diphosphate + ADP</text>
        <dbReference type="Rhea" id="RHEA:15913"/>
        <dbReference type="ChEBI" id="CHEBI:30616"/>
        <dbReference type="ChEBI" id="CHEBI:37575"/>
        <dbReference type="ChEBI" id="CHEBI:58937"/>
        <dbReference type="ChEBI" id="CHEBI:456216"/>
        <dbReference type="EC" id="2.7.4.16"/>
    </reaction>
</comment>
<feature type="binding site" evidence="1">
    <location>
        <position position="12"/>
    </location>
    <ligand>
        <name>Mg(2+)</name>
        <dbReference type="ChEBI" id="CHEBI:18420"/>
        <label>3</label>
    </ligand>
</feature>
<keyword evidence="1" id="KW-0460">Magnesium</keyword>
<dbReference type="HOGENOM" id="CLU_046964_2_0_2"/>
<feature type="binding site" evidence="1">
    <location>
        <position position="101"/>
    </location>
    <ligand>
        <name>Mg(2+)</name>
        <dbReference type="ChEBI" id="CHEBI:18420"/>
        <label>1</label>
    </ligand>
</feature>
<name>L0HC79_METFS</name>
<feature type="binding site" evidence="1">
    <location>
        <position position="35"/>
    </location>
    <ligand>
        <name>substrate</name>
    </ligand>
</feature>
<dbReference type="PANTHER" id="PTHR30270">
    <property type="entry name" value="THIAMINE-MONOPHOSPHATE KINASE"/>
    <property type="match status" value="1"/>
</dbReference>
<evidence type="ECO:0000259" key="2">
    <source>
        <dbReference type="Pfam" id="PF00586"/>
    </source>
</evidence>
<gene>
    <name evidence="1" type="primary">thiL</name>
    <name evidence="3" type="ordered locus">Metfor_0339</name>
</gene>
<dbReference type="PANTHER" id="PTHR30270:SF3">
    <property type="entry name" value="THIAMINE-MONOPHOSPHATE KINASE"/>
    <property type="match status" value="1"/>
</dbReference>
<dbReference type="Pfam" id="PF00586">
    <property type="entry name" value="AIRS"/>
    <property type="match status" value="1"/>
</dbReference>
<feature type="binding site" evidence="1">
    <location>
        <position position="27"/>
    </location>
    <ligand>
        <name>Mg(2+)</name>
        <dbReference type="ChEBI" id="CHEBI:18420"/>
        <label>1</label>
    </ligand>
</feature>
<proteinExistence type="inferred from homology"/>
<feature type="binding site" evidence="1">
    <location>
        <position position="56"/>
    </location>
    <ligand>
        <name>Mg(2+)</name>
        <dbReference type="ChEBI" id="CHEBI:18420"/>
        <label>2</label>
    </ligand>
</feature>
<dbReference type="GO" id="GO:0000287">
    <property type="term" value="F:magnesium ion binding"/>
    <property type="evidence" value="ECO:0007669"/>
    <property type="project" value="UniProtKB-UniRule"/>
</dbReference>
<dbReference type="CDD" id="cd02194">
    <property type="entry name" value="ThiL"/>
    <property type="match status" value="1"/>
</dbReference>
<comment type="pathway">
    <text evidence="1">Cofactor biosynthesis; thiamine diphosphate biosynthesis; thiamine diphosphate from thiamine phosphate: step 1/1.</text>
</comment>
<dbReference type="PIRSF" id="PIRSF005303">
    <property type="entry name" value="Thiam_monoph_kin"/>
    <property type="match status" value="1"/>
</dbReference>
<evidence type="ECO:0000256" key="1">
    <source>
        <dbReference type="HAMAP-Rule" id="MF_02128"/>
    </source>
</evidence>
<dbReference type="GO" id="GO:0005524">
    <property type="term" value="F:ATP binding"/>
    <property type="evidence" value="ECO:0007669"/>
    <property type="project" value="UniProtKB-UniRule"/>
</dbReference>
<dbReference type="Gene3D" id="3.90.650.10">
    <property type="entry name" value="PurM-like C-terminal domain"/>
    <property type="match status" value="1"/>
</dbReference>
<keyword evidence="1" id="KW-0784">Thiamine biosynthesis</keyword>
<protein>
    <recommendedName>
        <fullName evidence="1">Thiamine-monophosphate kinase</fullName>
        <shortName evidence="1">TMP kinase</shortName>
        <shortName evidence="1">Thiamine-phosphate kinase</shortName>
        <ecNumber evidence="1">2.7.4.16</ecNumber>
    </recommendedName>
</protein>
<comment type="miscellaneous">
    <text evidence="1">Reaction mechanism of ThiL seems to utilize a direct, inline transfer of the gamma-phosphate of ATP to TMP rather than a phosphorylated enzyme intermediate.</text>
</comment>
<keyword evidence="1" id="KW-0808">Transferase</keyword>
<dbReference type="KEGG" id="mfo:Metfor_0339"/>
<evidence type="ECO:0000313" key="4">
    <source>
        <dbReference type="Proteomes" id="UP000010824"/>
    </source>
</evidence>
<accession>L0HC79</accession>
<dbReference type="EMBL" id="CP003167">
    <property type="protein sequence ID" value="AGB01416.1"/>
    <property type="molecule type" value="Genomic_DNA"/>
</dbReference>
<keyword evidence="1" id="KW-0547">Nucleotide-binding</keyword>
<dbReference type="InterPro" id="IPR036921">
    <property type="entry name" value="PurM-like_N_sf"/>
</dbReference>
<comment type="caution">
    <text evidence="1">Lacks conserved residue(s) required for the propagation of feature annotation.</text>
</comment>
<dbReference type="Proteomes" id="UP000010824">
    <property type="component" value="Chromosome"/>
</dbReference>
<feature type="binding site" evidence="1">
    <location>
        <position position="56"/>
    </location>
    <ligand>
        <name>Mg(2+)</name>
        <dbReference type="ChEBI" id="CHEBI:18420"/>
        <label>3</label>
    </ligand>
</feature>
<dbReference type="STRING" id="593750.Metfor_0339"/>
<feature type="binding site" evidence="1">
    <location>
        <position position="28"/>
    </location>
    <ligand>
        <name>Mg(2+)</name>
        <dbReference type="ChEBI" id="CHEBI:18420"/>
        <label>2</label>
    </ligand>
</feature>
<comment type="function">
    <text evidence="1">Catalyzes the ATP-dependent phosphorylation of thiamine-monophosphate (TMP) to form thiamine-pyrophosphate (TPP), the active form of vitamin B1.</text>
</comment>
<keyword evidence="4" id="KW-1185">Reference proteome</keyword>
<dbReference type="InterPro" id="IPR036676">
    <property type="entry name" value="PurM-like_C_sf"/>
</dbReference>
<feature type="binding site" evidence="1">
    <location>
        <position position="12"/>
    </location>
    <ligand>
        <name>Mg(2+)</name>
        <dbReference type="ChEBI" id="CHEBI:18420"/>
        <label>4</label>
    </ligand>
</feature>
<feature type="binding site" evidence="1">
    <location>
        <position position="126"/>
    </location>
    <ligand>
        <name>ATP</name>
        <dbReference type="ChEBI" id="CHEBI:30616"/>
    </ligand>
</feature>
<sequence>MGIVGKEKCVDDCAEFACGGQVMVATTDMLHRSTDFVPGMTDWQAGWMSAAVTLSDIASMGAAPKYLLIAVGLDDWKCLEGVMQGAKDCCMKYGAEIIGGDIDRHNELTVVTTGLGLVDRRDIARRTGAWPGDLVCITGTPGQAQAWLDGYHQFEKYLFEPQPRVTEGQLLGKAGVSAMMDDSDGIALSLYDLMSVNENCGFALDLSKLPLPAGIPAERARELALYGGGDYELIFTIAPDRFPVDDVAATVIGTVTEKNAVTVDGIPLEKRGYQHRWE</sequence>
<dbReference type="InParanoid" id="L0HC79"/>
<keyword evidence="1 3" id="KW-0418">Kinase</keyword>
<dbReference type="Gene3D" id="3.30.1330.10">
    <property type="entry name" value="PurM-like, N-terminal domain"/>
    <property type="match status" value="1"/>
</dbReference>
<evidence type="ECO:0000313" key="3">
    <source>
        <dbReference type="EMBL" id="AGB01416.1"/>
    </source>
</evidence>
<feature type="domain" description="PurM-like N-terminal" evidence="2">
    <location>
        <begin position="11"/>
        <end position="118"/>
    </location>
</feature>
<dbReference type="SUPFAM" id="SSF56042">
    <property type="entry name" value="PurM C-terminal domain-like"/>
    <property type="match status" value="1"/>
</dbReference>
<dbReference type="HAMAP" id="MF_02128">
    <property type="entry name" value="TMP_kinase"/>
    <property type="match status" value="1"/>
</dbReference>
<feature type="binding site" evidence="1">
    <location>
        <position position="273"/>
    </location>
    <ligand>
        <name>substrate</name>
    </ligand>
</feature>
<dbReference type="AlphaFoldDB" id="L0HC79"/>
<dbReference type="EC" id="2.7.4.16" evidence="1"/>
<feature type="binding site" evidence="1">
    <location>
        <position position="181"/>
    </location>
    <ligand>
        <name>Mg(2+)</name>
        <dbReference type="ChEBI" id="CHEBI:18420"/>
        <label>3</label>
    </ligand>
</feature>
<dbReference type="NCBIfam" id="TIGR01379">
    <property type="entry name" value="thiL"/>
    <property type="match status" value="1"/>
</dbReference>
<keyword evidence="1" id="KW-0479">Metal-binding</keyword>
<dbReference type="GO" id="GO:0009228">
    <property type="term" value="P:thiamine biosynthetic process"/>
    <property type="evidence" value="ECO:0007669"/>
    <property type="project" value="UniProtKB-KW"/>
</dbReference>
<feature type="binding site" evidence="1">
    <location>
        <position position="183"/>
    </location>
    <ligand>
        <name>ATP</name>
        <dbReference type="ChEBI" id="CHEBI:30616"/>
    </ligand>
</feature>